<comment type="similarity">
    <text evidence="2">Belongs to the gluconeogenesis factor family.</text>
</comment>
<dbReference type="Pfam" id="PF01933">
    <property type="entry name" value="CofD"/>
    <property type="match status" value="1"/>
</dbReference>
<dbReference type="InterPro" id="IPR002882">
    <property type="entry name" value="CofD"/>
</dbReference>
<dbReference type="Proteomes" id="UP000229816">
    <property type="component" value="Unassembled WGS sequence"/>
</dbReference>
<dbReference type="CDD" id="cd07187">
    <property type="entry name" value="YvcK_like"/>
    <property type="match status" value="1"/>
</dbReference>
<dbReference type="PANTHER" id="PTHR30135:SF3">
    <property type="entry name" value="GLUCONEOGENESIS FACTOR-RELATED"/>
    <property type="match status" value="1"/>
</dbReference>
<comment type="subcellular location">
    <subcellularLocation>
        <location evidence="2">Cytoplasm</location>
    </subcellularLocation>
</comment>
<reference evidence="4" key="1">
    <citation type="submission" date="2017-09" db="EMBL/GenBank/DDBJ databases">
        <title>Depth-based differentiation of microbial function through sediment-hosted aquifers and enrichment of novel symbionts in the deep terrestrial subsurface.</title>
        <authorList>
            <person name="Probst A.J."/>
            <person name="Ladd B."/>
            <person name="Jarett J.K."/>
            <person name="Geller-Mcgrath D.E."/>
            <person name="Sieber C.M.K."/>
            <person name="Emerson J.B."/>
            <person name="Anantharaman K."/>
            <person name="Thomas B.C."/>
            <person name="Malmstrom R."/>
            <person name="Stieglmeier M."/>
            <person name="Klingl A."/>
            <person name="Woyke T."/>
            <person name="Ryan C.M."/>
            <person name="Banfield J.F."/>
        </authorList>
    </citation>
    <scope>NUCLEOTIDE SEQUENCE [LARGE SCALE GENOMIC DNA]</scope>
</reference>
<dbReference type="InterPro" id="IPR010119">
    <property type="entry name" value="Gluconeogen_factor"/>
</dbReference>
<dbReference type="InterPro" id="IPR038136">
    <property type="entry name" value="CofD-like_dom_sf"/>
</dbReference>
<evidence type="ECO:0000313" key="3">
    <source>
        <dbReference type="EMBL" id="PJC28360.1"/>
    </source>
</evidence>
<sequence>MVKRKPKIVCIGGGTGTYQVLLGLKKYPVDLTAIVTMSDSGGSSGKLREELGVLPPGDVRRALLALSDLPLAKKTLSSLFDYRFNNGEGLVGHSVGNLLLAALTQITGREDLAIVEAERILETTGHVLPVTLDNIHLHGILKDGTVVHGETNIDVRRIKPNVPIKEVFLDPKGEIFSKAKKAIIGADLIVLGPGDLYTSIIPNLLVSGVCQAISNSKGKLIYICNLMTKHGETNSFAVSDFIREIKKYLGEALDKLKVVIVNRKINLPMTVSAWYKKYKSTPVVFDRKNLGGLKIIVGSFAKPGKLLRHDSQKTARAIMNVLK</sequence>
<dbReference type="SUPFAM" id="SSF142338">
    <property type="entry name" value="CofD-like"/>
    <property type="match status" value="1"/>
</dbReference>
<comment type="caution">
    <text evidence="3">The sequence shown here is derived from an EMBL/GenBank/DDBJ whole genome shotgun (WGS) entry which is preliminary data.</text>
</comment>
<dbReference type="PANTHER" id="PTHR30135">
    <property type="entry name" value="UNCHARACTERIZED PROTEIN YVCK-RELATED"/>
    <property type="match status" value="1"/>
</dbReference>
<protein>
    <recommendedName>
        <fullName evidence="2">Putative gluconeogenesis factor</fullName>
    </recommendedName>
</protein>
<dbReference type="GO" id="GO:0005737">
    <property type="term" value="C:cytoplasm"/>
    <property type="evidence" value="ECO:0007669"/>
    <property type="project" value="UniProtKB-SubCell"/>
</dbReference>
<dbReference type="NCBIfam" id="TIGR01826">
    <property type="entry name" value="CofD_related"/>
    <property type="match status" value="1"/>
</dbReference>
<keyword evidence="1 2" id="KW-0963">Cytoplasm</keyword>
<dbReference type="GO" id="GO:0008360">
    <property type="term" value="P:regulation of cell shape"/>
    <property type="evidence" value="ECO:0007669"/>
    <property type="project" value="UniProtKB-UniRule"/>
</dbReference>
<evidence type="ECO:0000256" key="2">
    <source>
        <dbReference type="HAMAP-Rule" id="MF_00973"/>
    </source>
</evidence>
<dbReference type="GO" id="GO:0043743">
    <property type="term" value="F:LPPG:FO 2-phospho-L-lactate transferase activity"/>
    <property type="evidence" value="ECO:0007669"/>
    <property type="project" value="InterPro"/>
</dbReference>
<organism evidence="3 4">
    <name type="scientific">Candidatus Shapirobacteria bacterium CG_4_9_14_0_2_um_filter_39_11</name>
    <dbReference type="NCBI Taxonomy" id="1974478"/>
    <lineage>
        <taxon>Bacteria</taxon>
        <taxon>Candidatus Shapironibacteriota</taxon>
    </lineage>
</organism>
<comment type="function">
    <text evidence="2">Required for morphogenesis under gluconeogenic growth conditions.</text>
</comment>
<dbReference type="EMBL" id="PFSF01000014">
    <property type="protein sequence ID" value="PJC28360.1"/>
    <property type="molecule type" value="Genomic_DNA"/>
</dbReference>
<name>A0A2M8ETC3_9BACT</name>
<proteinExistence type="inferred from homology"/>
<evidence type="ECO:0000313" key="4">
    <source>
        <dbReference type="Proteomes" id="UP000229816"/>
    </source>
</evidence>
<accession>A0A2M8ETC3</accession>
<dbReference type="Gene3D" id="3.40.50.10680">
    <property type="entry name" value="CofD-like domains"/>
    <property type="match status" value="1"/>
</dbReference>
<evidence type="ECO:0000256" key="1">
    <source>
        <dbReference type="ARBA" id="ARBA00022490"/>
    </source>
</evidence>
<dbReference type="AlphaFoldDB" id="A0A2M8ETC3"/>
<dbReference type="HAMAP" id="MF_00973">
    <property type="entry name" value="Gluconeogen_factor"/>
    <property type="match status" value="1"/>
</dbReference>
<gene>
    <name evidence="3" type="ORF">CO054_00620</name>
</gene>